<keyword evidence="4" id="KW-0645">Protease</keyword>
<dbReference type="InterPro" id="IPR005151">
    <property type="entry name" value="Tail-specific_protease"/>
</dbReference>
<dbReference type="GO" id="GO:0006508">
    <property type="term" value="P:proteolysis"/>
    <property type="evidence" value="ECO:0007669"/>
    <property type="project" value="UniProtKB-KW"/>
</dbReference>
<dbReference type="InterPro" id="IPR012393">
    <property type="entry name" value="Tricorn_protease"/>
</dbReference>
<dbReference type="EMBL" id="DSEC01000281">
    <property type="protein sequence ID" value="HER43601.1"/>
    <property type="molecule type" value="Genomic_DNA"/>
</dbReference>
<dbReference type="Gene3D" id="3.90.226.10">
    <property type="entry name" value="2-enoyl-CoA Hydratase, Chain A, domain 1"/>
    <property type="match status" value="1"/>
</dbReference>
<evidence type="ECO:0000256" key="2">
    <source>
        <dbReference type="ARBA" id="ARBA00008524"/>
    </source>
</evidence>
<dbReference type="InterPro" id="IPR029045">
    <property type="entry name" value="ClpP/crotonase-like_dom_sf"/>
</dbReference>
<keyword evidence="6" id="KW-0720">Serine protease</keyword>
<dbReference type="SMART" id="SM00245">
    <property type="entry name" value="TSPc"/>
    <property type="match status" value="1"/>
</dbReference>
<protein>
    <submittedName>
        <fullName evidence="8">Peptidase S41</fullName>
    </submittedName>
</protein>
<dbReference type="PANTHER" id="PTHR43253:SF1">
    <property type="entry name" value="TRICORN PROTEASE HOMOLOG 2-RELATED"/>
    <property type="match status" value="1"/>
</dbReference>
<evidence type="ECO:0000256" key="5">
    <source>
        <dbReference type="ARBA" id="ARBA00022801"/>
    </source>
</evidence>
<dbReference type="Pfam" id="PF03572">
    <property type="entry name" value="Peptidase_S41"/>
    <property type="match status" value="1"/>
</dbReference>
<evidence type="ECO:0000259" key="7">
    <source>
        <dbReference type="SMART" id="SM00245"/>
    </source>
</evidence>
<feature type="domain" description="Tail specific protease" evidence="7">
    <location>
        <begin position="24"/>
        <end position="217"/>
    </location>
</feature>
<evidence type="ECO:0000256" key="1">
    <source>
        <dbReference type="ARBA" id="ARBA00004496"/>
    </source>
</evidence>
<dbReference type="Proteomes" id="UP000886069">
    <property type="component" value="Unassembled WGS sequence"/>
</dbReference>
<proteinExistence type="inferred from homology"/>
<feature type="non-terminal residue" evidence="8">
    <location>
        <position position="1"/>
    </location>
</feature>
<dbReference type="GO" id="GO:0008236">
    <property type="term" value="F:serine-type peptidase activity"/>
    <property type="evidence" value="ECO:0007669"/>
    <property type="project" value="UniProtKB-KW"/>
</dbReference>
<dbReference type="CDD" id="cd07562">
    <property type="entry name" value="Peptidase_S41_TRI"/>
    <property type="match status" value="1"/>
</dbReference>
<accession>A0A7V2AUN6</accession>
<comment type="subcellular location">
    <subcellularLocation>
        <location evidence="1">Cytoplasm</location>
    </subcellularLocation>
</comment>
<sequence>NIYSYFEDLAGRQVTIRVSAKPDGKDAREYVVEPAGSEYGMRNQAWIERNRRLVDEKSGGTIGYLYLPDTYLGSATEFPRLYYAQTRKKGLVIDGRFNGGGLDPAVFLHRLNNDILAYWTRRYSHDQTDPAIATNAHMVCLTNKQAGSGGDMLPMEFQMMKMGPVIGTRTWGGLVGVSMWLGLIDGGGMSAPDYRIYDPEGRWIVENEGVTPDIEVDLDPVEMSKGVDAQLLKGIEVLMQKIKEDPRPWPEHDEFKVDNK</sequence>
<keyword evidence="5" id="KW-0378">Hydrolase</keyword>
<comment type="similarity">
    <text evidence="2">Belongs to the peptidase S41B family.</text>
</comment>
<gene>
    <name evidence="8" type="ORF">ENO08_03990</name>
</gene>
<dbReference type="GO" id="GO:0005737">
    <property type="term" value="C:cytoplasm"/>
    <property type="evidence" value="ECO:0007669"/>
    <property type="project" value="UniProtKB-SubCell"/>
</dbReference>
<evidence type="ECO:0000256" key="6">
    <source>
        <dbReference type="ARBA" id="ARBA00022825"/>
    </source>
</evidence>
<evidence type="ECO:0000313" key="8">
    <source>
        <dbReference type="EMBL" id="HER43601.1"/>
    </source>
</evidence>
<dbReference type="SUPFAM" id="SSF52096">
    <property type="entry name" value="ClpP/crotonase"/>
    <property type="match status" value="1"/>
</dbReference>
<evidence type="ECO:0000256" key="4">
    <source>
        <dbReference type="ARBA" id="ARBA00022670"/>
    </source>
</evidence>
<organism evidence="8">
    <name type="scientific">Eiseniibacteriota bacterium</name>
    <dbReference type="NCBI Taxonomy" id="2212470"/>
    <lineage>
        <taxon>Bacteria</taxon>
        <taxon>Candidatus Eiseniibacteriota</taxon>
    </lineage>
</organism>
<dbReference type="PANTHER" id="PTHR43253">
    <property type="entry name" value="TRICORN PROTEASE HOMOLOG 2-RELATED"/>
    <property type="match status" value="1"/>
</dbReference>
<comment type="caution">
    <text evidence="8">The sequence shown here is derived from an EMBL/GenBank/DDBJ whole genome shotgun (WGS) entry which is preliminary data.</text>
</comment>
<dbReference type="AlphaFoldDB" id="A0A7V2AUN6"/>
<keyword evidence="3" id="KW-0963">Cytoplasm</keyword>
<evidence type="ECO:0000256" key="3">
    <source>
        <dbReference type="ARBA" id="ARBA00022490"/>
    </source>
</evidence>
<reference evidence="8" key="1">
    <citation type="journal article" date="2020" name="mSystems">
        <title>Genome- and Community-Level Interaction Insights into Carbon Utilization and Element Cycling Functions of Hydrothermarchaeota in Hydrothermal Sediment.</title>
        <authorList>
            <person name="Zhou Z."/>
            <person name="Liu Y."/>
            <person name="Xu W."/>
            <person name="Pan J."/>
            <person name="Luo Z.H."/>
            <person name="Li M."/>
        </authorList>
    </citation>
    <scope>NUCLEOTIDE SEQUENCE [LARGE SCALE GENOMIC DNA]</scope>
    <source>
        <strain evidence="8">SpSt-1233</strain>
    </source>
</reference>
<name>A0A7V2AUN6_UNCEI</name>